<keyword evidence="4" id="KW-1185">Reference proteome</keyword>
<feature type="compositionally biased region" description="Polar residues" evidence="1">
    <location>
        <begin position="149"/>
        <end position="162"/>
    </location>
</feature>
<gene>
    <name evidence="3" type="ORF">DDE83_004032</name>
</gene>
<organism evidence="3 4">
    <name type="scientific">Stemphylium lycopersici</name>
    <name type="common">Tomato gray leaf spot disease fungus</name>
    <name type="synonym">Thyrospora lycopersici</name>
    <dbReference type="NCBI Taxonomy" id="183478"/>
    <lineage>
        <taxon>Eukaryota</taxon>
        <taxon>Fungi</taxon>
        <taxon>Dikarya</taxon>
        <taxon>Ascomycota</taxon>
        <taxon>Pezizomycotina</taxon>
        <taxon>Dothideomycetes</taxon>
        <taxon>Pleosporomycetidae</taxon>
        <taxon>Pleosporales</taxon>
        <taxon>Pleosporineae</taxon>
        <taxon>Pleosporaceae</taxon>
        <taxon>Stemphylium</taxon>
    </lineage>
</organism>
<dbReference type="Proteomes" id="UP000249619">
    <property type="component" value="Unassembled WGS sequence"/>
</dbReference>
<feature type="compositionally biased region" description="Polar residues" evidence="1">
    <location>
        <begin position="113"/>
        <end position="130"/>
    </location>
</feature>
<proteinExistence type="predicted"/>
<dbReference type="STRING" id="183478.A0A364N5N1"/>
<sequence>MHAPLVTLALFSSSAVAIQGLTNVHSFGAMLKRGEALAKRQGYYPTTEQCDGSGFYCTNDGSGNTYCCAEDLTAEECAAEFGLTVSLIPDSATAEVPSATETIEDPEETTIESGTDSFTESLAETPSFTSDVPAETPVESPTLGLPTLPSATMTNATPTGPNSPAFTGGAARVRNTGVIILAGVAGVAAW</sequence>
<dbReference type="OrthoDB" id="5409186at2759"/>
<evidence type="ECO:0000313" key="4">
    <source>
        <dbReference type="Proteomes" id="UP000249619"/>
    </source>
</evidence>
<feature type="chain" id="PRO_5016726715" evidence="2">
    <location>
        <begin position="18"/>
        <end position="190"/>
    </location>
</feature>
<evidence type="ECO:0000256" key="1">
    <source>
        <dbReference type="SAM" id="MobiDB-lite"/>
    </source>
</evidence>
<feature type="signal peptide" evidence="2">
    <location>
        <begin position="1"/>
        <end position="17"/>
    </location>
</feature>
<comment type="caution">
    <text evidence="3">The sequence shown here is derived from an EMBL/GenBank/DDBJ whole genome shotgun (WGS) entry which is preliminary data.</text>
</comment>
<name>A0A364N5N1_STELY</name>
<keyword evidence="2" id="KW-0732">Signal</keyword>
<dbReference type="AlphaFoldDB" id="A0A364N5N1"/>
<protein>
    <submittedName>
        <fullName evidence="3">Uncharacterized protein</fullName>
    </submittedName>
</protein>
<evidence type="ECO:0000313" key="3">
    <source>
        <dbReference type="EMBL" id="RAR12635.1"/>
    </source>
</evidence>
<feature type="region of interest" description="Disordered" evidence="1">
    <location>
        <begin position="94"/>
        <end position="162"/>
    </location>
</feature>
<reference evidence="4" key="1">
    <citation type="submission" date="2018-05" db="EMBL/GenBank/DDBJ databases">
        <title>Draft genome sequence of Stemphylium lycopersici strain CIDEFI 213.</title>
        <authorList>
            <person name="Medina R."/>
            <person name="Franco M.E.E."/>
            <person name="Lucentini C.G."/>
            <person name="Saparrat M.C.N."/>
            <person name="Balatti P.A."/>
        </authorList>
    </citation>
    <scope>NUCLEOTIDE SEQUENCE [LARGE SCALE GENOMIC DNA]</scope>
    <source>
        <strain evidence="4">CIDEFI 213</strain>
    </source>
</reference>
<evidence type="ECO:0000256" key="2">
    <source>
        <dbReference type="SAM" id="SignalP"/>
    </source>
</evidence>
<dbReference type="EMBL" id="QGDH01000048">
    <property type="protein sequence ID" value="RAR12635.1"/>
    <property type="molecule type" value="Genomic_DNA"/>
</dbReference>
<accession>A0A364N5N1</accession>